<sequence length="71" mass="7808">MKKVNTSTKNMGQFAGKWVAIDPKKDRIVAVGVTLKDISPLVSGKVGEEAKIKAFSFKVPRKDEGPYILVF</sequence>
<proteinExistence type="predicted"/>
<protein>
    <submittedName>
        <fullName evidence="1">Uncharacterized protein</fullName>
    </submittedName>
</protein>
<organism evidence="1 2">
    <name type="scientific">Candidatus Gottesmanbacteria bacterium GW2011_GWB1_43_11</name>
    <dbReference type="NCBI Taxonomy" id="1618446"/>
    <lineage>
        <taxon>Bacteria</taxon>
        <taxon>Candidatus Gottesmaniibacteriota</taxon>
    </lineage>
</organism>
<dbReference type="Proteomes" id="UP000034050">
    <property type="component" value="Unassembled WGS sequence"/>
</dbReference>
<comment type="caution">
    <text evidence="1">The sequence shown here is derived from an EMBL/GenBank/DDBJ whole genome shotgun (WGS) entry which is preliminary data.</text>
</comment>
<reference evidence="1 2" key="1">
    <citation type="journal article" date="2015" name="Nature">
        <title>rRNA introns, odd ribosomes, and small enigmatic genomes across a large radiation of phyla.</title>
        <authorList>
            <person name="Brown C.T."/>
            <person name="Hug L.A."/>
            <person name="Thomas B.C."/>
            <person name="Sharon I."/>
            <person name="Castelle C.J."/>
            <person name="Singh A."/>
            <person name="Wilkins M.J."/>
            <person name="Williams K.H."/>
            <person name="Banfield J.F."/>
        </authorList>
    </citation>
    <scope>NUCLEOTIDE SEQUENCE [LARGE SCALE GENOMIC DNA]</scope>
</reference>
<evidence type="ECO:0000313" key="1">
    <source>
        <dbReference type="EMBL" id="KKS85085.1"/>
    </source>
</evidence>
<dbReference type="EMBL" id="LCFD01000021">
    <property type="protein sequence ID" value="KKS85085.1"/>
    <property type="molecule type" value="Genomic_DNA"/>
</dbReference>
<accession>A0A0G1CH25</accession>
<name>A0A0G1CH25_9BACT</name>
<dbReference type="AlphaFoldDB" id="A0A0G1CH25"/>
<evidence type="ECO:0000313" key="2">
    <source>
        <dbReference type="Proteomes" id="UP000034050"/>
    </source>
</evidence>
<gene>
    <name evidence="1" type="ORF">UV61_C0021G0001</name>
</gene>